<organism evidence="1">
    <name type="scientific">Ophidiomyces ophidiicola</name>
    <dbReference type="NCBI Taxonomy" id="1387563"/>
    <lineage>
        <taxon>Eukaryota</taxon>
        <taxon>Fungi</taxon>
        <taxon>Dikarya</taxon>
        <taxon>Ascomycota</taxon>
        <taxon>Pezizomycotina</taxon>
        <taxon>Eurotiomycetes</taxon>
        <taxon>Eurotiomycetidae</taxon>
        <taxon>Onygenales</taxon>
        <taxon>Onygenaceae</taxon>
        <taxon>Ophidiomyces</taxon>
    </lineage>
</organism>
<accession>A0ACB8UWN7</accession>
<gene>
    <name evidence="1" type="ORF">LOY88_003475</name>
</gene>
<protein>
    <submittedName>
        <fullName evidence="1">Uncharacterized protein</fullName>
    </submittedName>
</protein>
<reference evidence="1" key="1">
    <citation type="journal article" date="2022" name="bioRxiv">
        <title>Population genetic analysis of Ophidiomyces ophidiicola, the causative agent of snake fungal disease, indicates recent introductions to the USA.</title>
        <authorList>
            <person name="Ladner J.T."/>
            <person name="Palmer J.M."/>
            <person name="Ettinger C.L."/>
            <person name="Stajich J.E."/>
            <person name="Farrell T.M."/>
            <person name="Glorioso B.M."/>
            <person name="Lawson B."/>
            <person name="Price S.J."/>
            <person name="Stengle A.G."/>
            <person name="Grear D.A."/>
            <person name="Lorch J.M."/>
        </authorList>
    </citation>
    <scope>NUCLEOTIDE SEQUENCE</scope>
    <source>
        <strain evidence="1">NWHC 24266-5</strain>
    </source>
</reference>
<sequence length="162" mass="18460">MVLWVNIHVFQIPGKQIVYHTIQDPAEEATPEQLTAIDREIEETKSYIASAKSQEKLLKTQLATLNARVSTAELRYQVLGLEKERAGVVARLDPLKASAKQARVVSAEEKAHVEKEWKTWQRNASTRRIICREMWMRCTEVLPEGVSNKAEFWESLGLEGSL</sequence>
<dbReference type="EMBL" id="JALBCA010000046">
    <property type="protein sequence ID" value="KAI2386617.1"/>
    <property type="molecule type" value="Genomic_DNA"/>
</dbReference>
<name>A0ACB8UWN7_9EURO</name>
<proteinExistence type="predicted"/>
<comment type="caution">
    <text evidence="1">The sequence shown here is derived from an EMBL/GenBank/DDBJ whole genome shotgun (WGS) entry which is preliminary data.</text>
</comment>
<evidence type="ECO:0000313" key="1">
    <source>
        <dbReference type="EMBL" id="KAI2386617.1"/>
    </source>
</evidence>